<dbReference type="EMBL" id="MN739512">
    <property type="protein sequence ID" value="QHT09531.1"/>
    <property type="molecule type" value="Genomic_DNA"/>
</dbReference>
<evidence type="ECO:0000313" key="2">
    <source>
        <dbReference type="EMBL" id="QHT09531.1"/>
    </source>
</evidence>
<proteinExistence type="predicted"/>
<protein>
    <submittedName>
        <fullName evidence="2">Uncharacterized protein</fullName>
    </submittedName>
</protein>
<evidence type="ECO:0000256" key="1">
    <source>
        <dbReference type="SAM" id="Phobius"/>
    </source>
</evidence>
<name>A0A6C0CYY2_9ZZZZ</name>
<feature type="transmembrane region" description="Helical" evidence="1">
    <location>
        <begin position="79"/>
        <end position="98"/>
    </location>
</feature>
<sequence>MHPLSGNCSTVELLGEAILFSSIQFSIGSVEMSSKFSVKNFSNDQATLQNAADALSDYLKISIVWTLGVILLLYSKYKFIGLLAGLISNLIVILWIYFSYITAFKAACDKTPGLVMPKLHLVTPSV</sequence>
<accession>A0A6C0CYY2</accession>
<dbReference type="AlphaFoldDB" id="A0A6C0CYY2"/>
<reference evidence="2" key="1">
    <citation type="journal article" date="2020" name="Nature">
        <title>Giant virus diversity and host interactions through global metagenomics.</title>
        <authorList>
            <person name="Schulz F."/>
            <person name="Roux S."/>
            <person name="Paez-Espino D."/>
            <person name="Jungbluth S."/>
            <person name="Walsh D.A."/>
            <person name="Denef V.J."/>
            <person name="McMahon K.D."/>
            <person name="Konstantinidis K.T."/>
            <person name="Eloe-Fadrosh E.A."/>
            <person name="Kyrpides N.C."/>
            <person name="Woyke T."/>
        </authorList>
    </citation>
    <scope>NUCLEOTIDE SEQUENCE</scope>
    <source>
        <strain evidence="2">GVMAG-M-3300023174-102</strain>
    </source>
</reference>
<feature type="transmembrane region" description="Helical" evidence="1">
    <location>
        <begin position="58"/>
        <end position="74"/>
    </location>
</feature>
<keyword evidence="1" id="KW-0472">Membrane</keyword>
<keyword evidence="1" id="KW-0812">Transmembrane</keyword>
<keyword evidence="1" id="KW-1133">Transmembrane helix</keyword>
<organism evidence="2">
    <name type="scientific">viral metagenome</name>
    <dbReference type="NCBI Taxonomy" id="1070528"/>
    <lineage>
        <taxon>unclassified sequences</taxon>
        <taxon>metagenomes</taxon>
        <taxon>organismal metagenomes</taxon>
    </lineage>
</organism>